<feature type="domain" description="4Fe-4S ferredoxin-type" evidence="5">
    <location>
        <begin position="186"/>
        <end position="215"/>
    </location>
</feature>
<evidence type="ECO:0000256" key="2">
    <source>
        <dbReference type="ARBA" id="ARBA00022723"/>
    </source>
</evidence>
<keyword evidence="2" id="KW-0479">Metal-binding</keyword>
<name>A0A0F9APJ5_9ZZZZ</name>
<protein>
    <recommendedName>
        <fullName evidence="5">4Fe-4S ferredoxin-type domain-containing protein</fullName>
    </recommendedName>
</protein>
<dbReference type="AlphaFoldDB" id="A0A0F9APJ5"/>
<dbReference type="Pfam" id="PF04015">
    <property type="entry name" value="DUF362"/>
    <property type="match status" value="1"/>
</dbReference>
<accession>A0A0F9APJ5</accession>
<dbReference type="EMBL" id="LAZR01041703">
    <property type="protein sequence ID" value="KKL11325.1"/>
    <property type="molecule type" value="Genomic_DNA"/>
</dbReference>
<sequence length="252" mass="27412">MGDVFFVPVSNGEDPSGVAKKVKYLYDHSRAGDRFKKGDFIAVKTHFGESTNTTHIKPVIVKVIIDKLKQAGTLPFLTETSTLYKGKRSNALDHTALAVEHGFGFDKMRVPLIMADGLFGDDETPVEINGKHFNKVNIAAQIAKVQGVMVISHFTGHMGTGFGGAIKNTGMGLASRRGKLKQHSTLSPQIDTGACNACGMCLEWCPQDTISMVDGKAYIHNENCIGCGECLAVCKFSAVRFNWGRESRVLQE</sequence>
<reference evidence="6" key="1">
    <citation type="journal article" date="2015" name="Nature">
        <title>Complex archaea that bridge the gap between prokaryotes and eukaryotes.</title>
        <authorList>
            <person name="Spang A."/>
            <person name="Saw J.H."/>
            <person name="Jorgensen S.L."/>
            <person name="Zaremba-Niedzwiedzka K."/>
            <person name="Martijn J."/>
            <person name="Lind A.E."/>
            <person name="van Eijk R."/>
            <person name="Schleper C."/>
            <person name="Guy L."/>
            <person name="Ettema T.J."/>
        </authorList>
    </citation>
    <scope>NUCLEOTIDE SEQUENCE</scope>
</reference>
<dbReference type="PROSITE" id="PS51379">
    <property type="entry name" value="4FE4S_FER_2"/>
    <property type="match status" value="2"/>
</dbReference>
<evidence type="ECO:0000256" key="1">
    <source>
        <dbReference type="ARBA" id="ARBA00022485"/>
    </source>
</evidence>
<keyword evidence="4" id="KW-0411">Iron-sulfur</keyword>
<dbReference type="PANTHER" id="PTHR24960:SF83">
    <property type="entry name" value="4FE-4S FERREDOXIN-TYPE DOMAIN-CONTAINING PROTEIN"/>
    <property type="match status" value="1"/>
</dbReference>
<proteinExistence type="predicted"/>
<gene>
    <name evidence="6" type="ORF">LCGC14_2546960</name>
</gene>
<keyword evidence="3" id="KW-0408">Iron</keyword>
<dbReference type="Pfam" id="PF13237">
    <property type="entry name" value="Fer4_10"/>
    <property type="match status" value="1"/>
</dbReference>
<dbReference type="GO" id="GO:0046872">
    <property type="term" value="F:metal ion binding"/>
    <property type="evidence" value="ECO:0007669"/>
    <property type="project" value="UniProtKB-KW"/>
</dbReference>
<dbReference type="PANTHER" id="PTHR24960">
    <property type="entry name" value="PHOTOSYSTEM I IRON-SULFUR CENTER-RELATED"/>
    <property type="match status" value="1"/>
</dbReference>
<feature type="non-terminal residue" evidence="6">
    <location>
        <position position="252"/>
    </location>
</feature>
<dbReference type="InterPro" id="IPR007160">
    <property type="entry name" value="DUF362"/>
</dbReference>
<evidence type="ECO:0000259" key="5">
    <source>
        <dbReference type="PROSITE" id="PS51379"/>
    </source>
</evidence>
<dbReference type="InterPro" id="IPR017896">
    <property type="entry name" value="4Fe4S_Fe-S-bd"/>
</dbReference>
<evidence type="ECO:0000256" key="3">
    <source>
        <dbReference type="ARBA" id="ARBA00023004"/>
    </source>
</evidence>
<dbReference type="Gene3D" id="3.30.70.20">
    <property type="match status" value="1"/>
</dbReference>
<organism evidence="6">
    <name type="scientific">marine sediment metagenome</name>
    <dbReference type="NCBI Taxonomy" id="412755"/>
    <lineage>
        <taxon>unclassified sequences</taxon>
        <taxon>metagenomes</taxon>
        <taxon>ecological metagenomes</taxon>
    </lineage>
</organism>
<feature type="domain" description="4Fe-4S ferredoxin-type" evidence="5">
    <location>
        <begin position="216"/>
        <end position="244"/>
    </location>
</feature>
<dbReference type="InterPro" id="IPR050157">
    <property type="entry name" value="PSI_iron-sulfur_center"/>
</dbReference>
<dbReference type="SUPFAM" id="SSF54862">
    <property type="entry name" value="4Fe-4S ferredoxins"/>
    <property type="match status" value="1"/>
</dbReference>
<evidence type="ECO:0000256" key="4">
    <source>
        <dbReference type="ARBA" id="ARBA00023014"/>
    </source>
</evidence>
<comment type="caution">
    <text evidence="6">The sequence shown here is derived from an EMBL/GenBank/DDBJ whole genome shotgun (WGS) entry which is preliminary data.</text>
</comment>
<evidence type="ECO:0000313" key="6">
    <source>
        <dbReference type="EMBL" id="KKL11325.1"/>
    </source>
</evidence>
<keyword evidence="1" id="KW-0004">4Fe-4S</keyword>
<dbReference type="GO" id="GO:0051539">
    <property type="term" value="F:4 iron, 4 sulfur cluster binding"/>
    <property type="evidence" value="ECO:0007669"/>
    <property type="project" value="UniProtKB-KW"/>
</dbReference>